<organism evidence="1">
    <name type="scientific">Symploca sp. SIO1C4</name>
    <dbReference type="NCBI Taxonomy" id="2607765"/>
    <lineage>
        <taxon>Bacteria</taxon>
        <taxon>Bacillati</taxon>
        <taxon>Cyanobacteriota</taxon>
        <taxon>Cyanophyceae</taxon>
        <taxon>Coleofasciculales</taxon>
        <taxon>Coleofasciculaceae</taxon>
        <taxon>Symploca</taxon>
    </lineage>
</organism>
<gene>
    <name evidence="1" type="ORF">F6J89_32590</name>
</gene>
<reference evidence="1" key="1">
    <citation type="submission" date="2019-11" db="EMBL/GenBank/DDBJ databases">
        <title>Genomic insights into an expanded diversity of filamentous marine cyanobacteria reveals the extraordinary biosynthetic potential of Moorea and Okeania.</title>
        <authorList>
            <person name="Ferreira Leao T."/>
            <person name="Wang M."/>
            <person name="Moss N."/>
            <person name="Da Silva R."/>
            <person name="Sanders J."/>
            <person name="Nurk S."/>
            <person name="Gurevich A."/>
            <person name="Humphrey G."/>
            <person name="Reher R."/>
            <person name="Zhu Q."/>
            <person name="Belda-Ferre P."/>
            <person name="Glukhov E."/>
            <person name="Rex R."/>
            <person name="Dorrestein P.C."/>
            <person name="Knight R."/>
            <person name="Pevzner P."/>
            <person name="Gerwick W.H."/>
            <person name="Gerwick L."/>
        </authorList>
    </citation>
    <scope>NUCLEOTIDE SEQUENCE</scope>
    <source>
        <strain evidence="1">SIO1C4</strain>
    </source>
</reference>
<proteinExistence type="predicted"/>
<evidence type="ECO:0000313" key="1">
    <source>
        <dbReference type="EMBL" id="NER32214.1"/>
    </source>
</evidence>
<dbReference type="EMBL" id="JAAHFQ010001118">
    <property type="protein sequence ID" value="NER32214.1"/>
    <property type="molecule type" value="Genomic_DNA"/>
</dbReference>
<protein>
    <submittedName>
        <fullName evidence="1">Uncharacterized protein</fullName>
    </submittedName>
</protein>
<comment type="caution">
    <text evidence="1">The sequence shown here is derived from an EMBL/GenBank/DDBJ whole genome shotgun (WGS) entry which is preliminary data.</text>
</comment>
<feature type="non-terminal residue" evidence="1">
    <location>
        <position position="1"/>
    </location>
</feature>
<name>A0A6B3NPR9_9CYAN</name>
<accession>A0A6B3NPR9</accession>
<sequence length="97" mass="11126">DRTWQALGIASECLGWTRADLLEKLVESNQGHFPYYPNCEEVSRDADPIISKKPINQDNLEILTETVLRELKYGKQSSYYKVAKKALKRLIELSSPL</sequence>
<dbReference type="AlphaFoldDB" id="A0A6B3NPR9"/>